<protein>
    <recommendedName>
        <fullName evidence="5">5'-deoxynucleotidase</fullName>
        <ecNumber evidence="5">3.1.3.89</ecNumber>
    </recommendedName>
</protein>
<evidence type="ECO:0000259" key="8">
    <source>
        <dbReference type="SMART" id="SM00471"/>
    </source>
</evidence>
<dbReference type="PANTHER" id="PTHR11845:SF13">
    <property type="entry name" value="5'-DEOXYNUCLEOTIDASE HDDC2"/>
    <property type="match status" value="1"/>
</dbReference>
<evidence type="ECO:0000256" key="3">
    <source>
        <dbReference type="ARBA" id="ARBA00001941"/>
    </source>
</evidence>
<dbReference type="InterPro" id="IPR039356">
    <property type="entry name" value="YfbR/HDDC2"/>
</dbReference>
<feature type="domain" description="HD/PDEase" evidence="8">
    <location>
        <begin position="29"/>
        <end position="144"/>
    </location>
</feature>
<dbReference type="GO" id="GO:0046872">
    <property type="term" value="F:metal ion binding"/>
    <property type="evidence" value="ECO:0007669"/>
    <property type="project" value="UniProtKB-KW"/>
</dbReference>
<evidence type="ECO:0000313" key="10">
    <source>
        <dbReference type="Proteomes" id="UP000095727"/>
    </source>
</evidence>
<evidence type="ECO:0000256" key="6">
    <source>
        <dbReference type="ARBA" id="ARBA00022723"/>
    </source>
</evidence>
<sequence>MEIGRLLDFLKTAEQLKCNTRHSYTSSGRLESVAEHSWRLALMAMLVGDEFPELDLDKVIKMCLIHDMGEAITGDIPAFEKTDKDRKVENKKVEQLTDILPEPVRAEWKALFEEMEAMETQEARIYKSLDKLEALIQHNEADISTWIPLEYDLQMTYGNEECKFTEYIQRLRDEVRKDSKRKIEESKQKD</sequence>
<name>A0A173RZS7_9FIRM</name>
<proteinExistence type="predicted"/>
<comment type="cofactor">
    <cofactor evidence="3">
        <name>Co(2+)</name>
        <dbReference type="ChEBI" id="CHEBI:48828"/>
    </cofactor>
</comment>
<accession>A0A173RZS7</accession>
<dbReference type="CDD" id="cd00077">
    <property type="entry name" value="HDc"/>
    <property type="match status" value="1"/>
</dbReference>
<dbReference type="EMBL" id="CYXR01000005">
    <property type="protein sequence ID" value="CUM83145.1"/>
    <property type="molecule type" value="Genomic_DNA"/>
</dbReference>
<comment type="subunit">
    <text evidence="4">Homodimer.</text>
</comment>
<dbReference type="SMART" id="SM00471">
    <property type="entry name" value="HDc"/>
    <property type="match status" value="1"/>
</dbReference>
<dbReference type="GO" id="GO:0002953">
    <property type="term" value="F:5'-deoxynucleotidase activity"/>
    <property type="evidence" value="ECO:0007669"/>
    <property type="project" value="UniProtKB-EC"/>
</dbReference>
<comment type="cofactor">
    <cofactor evidence="2">
        <name>Mn(2+)</name>
        <dbReference type="ChEBI" id="CHEBI:29035"/>
    </cofactor>
</comment>
<dbReference type="PANTHER" id="PTHR11845">
    <property type="entry name" value="5'-DEOXYNUCLEOTIDASE HDDC2"/>
    <property type="match status" value="1"/>
</dbReference>
<dbReference type="InterPro" id="IPR006674">
    <property type="entry name" value="HD_domain"/>
</dbReference>
<gene>
    <name evidence="9" type="ORF">ERS852574_00985</name>
</gene>
<dbReference type="Pfam" id="PF13023">
    <property type="entry name" value="HD_3"/>
    <property type="match status" value="1"/>
</dbReference>
<dbReference type="InterPro" id="IPR003607">
    <property type="entry name" value="HD/PDEase_dom"/>
</dbReference>
<dbReference type="GO" id="GO:0005737">
    <property type="term" value="C:cytoplasm"/>
    <property type="evidence" value="ECO:0007669"/>
    <property type="project" value="TreeGrafter"/>
</dbReference>
<evidence type="ECO:0000256" key="2">
    <source>
        <dbReference type="ARBA" id="ARBA00001936"/>
    </source>
</evidence>
<comment type="catalytic activity">
    <reaction evidence="1">
        <text>a 2'-deoxyribonucleoside 5'-phosphate + H2O = a 2'-deoxyribonucleoside + phosphate</text>
        <dbReference type="Rhea" id="RHEA:36167"/>
        <dbReference type="ChEBI" id="CHEBI:15377"/>
        <dbReference type="ChEBI" id="CHEBI:18274"/>
        <dbReference type="ChEBI" id="CHEBI:43474"/>
        <dbReference type="ChEBI" id="CHEBI:65317"/>
        <dbReference type="EC" id="3.1.3.89"/>
    </reaction>
</comment>
<reference evidence="9 10" key="1">
    <citation type="submission" date="2015-09" db="EMBL/GenBank/DDBJ databases">
        <authorList>
            <consortium name="Pathogen Informatics"/>
        </authorList>
    </citation>
    <scope>NUCLEOTIDE SEQUENCE [LARGE SCALE GENOMIC DNA]</scope>
    <source>
        <strain evidence="9 10">2789STDY5834962</strain>
    </source>
</reference>
<dbReference type="AlphaFoldDB" id="A0A173RZS7"/>
<dbReference type="EC" id="3.1.3.89" evidence="5"/>
<dbReference type="SUPFAM" id="SSF109604">
    <property type="entry name" value="HD-domain/PDEase-like"/>
    <property type="match status" value="1"/>
</dbReference>
<organism evidence="9 10">
    <name type="scientific">Coprococcus comes</name>
    <dbReference type="NCBI Taxonomy" id="410072"/>
    <lineage>
        <taxon>Bacteria</taxon>
        <taxon>Bacillati</taxon>
        <taxon>Bacillota</taxon>
        <taxon>Clostridia</taxon>
        <taxon>Lachnospirales</taxon>
        <taxon>Lachnospiraceae</taxon>
        <taxon>Coprococcus</taxon>
    </lineage>
</organism>
<keyword evidence="7" id="KW-0378">Hydrolase</keyword>
<evidence type="ECO:0000256" key="7">
    <source>
        <dbReference type="ARBA" id="ARBA00022801"/>
    </source>
</evidence>
<evidence type="ECO:0000313" key="9">
    <source>
        <dbReference type="EMBL" id="CUM83145.1"/>
    </source>
</evidence>
<evidence type="ECO:0000256" key="4">
    <source>
        <dbReference type="ARBA" id="ARBA00011738"/>
    </source>
</evidence>
<dbReference type="RefSeq" id="WP_055156011.1">
    <property type="nucleotide sequence ID" value="NZ_CYXR01000005.1"/>
</dbReference>
<dbReference type="Proteomes" id="UP000095727">
    <property type="component" value="Unassembled WGS sequence"/>
</dbReference>
<dbReference type="Gene3D" id="1.10.3210.10">
    <property type="entry name" value="Hypothetical protein af1432"/>
    <property type="match status" value="1"/>
</dbReference>
<evidence type="ECO:0000256" key="5">
    <source>
        <dbReference type="ARBA" id="ARBA00012964"/>
    </source>
</evidence>
<keyword evidence="6" id="KW-0479">Metal-binding</keyword>
<evidence type="ECO:0000256" key="1">
    <source>
        <dbReference type="ARBA" id="ARBA00001638"/>
    </source>
</evidence>